<gene>
    <name evidence="10" type="ORF">SSX86_002930</name>
    <name evidence="9" type="ORF">SSX86_032317</name>
</gene>
<evidence type="ECO:0000256" key="2">
    <source>
        <dbReference type="ARBA" id="ARBA00022723"/>
    </source>
</evidence>
<dbReference type="EMBL" id="JBCNJP010000006">
    <property type="protein sequence ID" value="KAK9078872.1"/>
    <property type="molecule type" value="Genomic_DNA"/>
</dbReference>
<accession>A0AAP0GHF9</accession>
<evidence type="ECO:0000256" key="4">
    <source>
        <dbReference type="ARBA" id="ARBA00022833"/>
    </source>
</evidence>
<dbReference type="PROSITE" id="PS50157">
    <property type="entry name" value="ZINC_FINGER_C2H2_2"/>
    <property type="match status" value="1"/>
</dbReference>
<evidence type="ECO:0000256" key="5">
    <source>
        <dbReference type="ARBA" id="ARBA00023242"/>
    </source>
</evidence>
<dbReference type="PROSITE" id="PS00028">
    <property type="entry name" value="ZINC_FINGER_C2H2_1"/>
    <property type="match status" value="1"/>
</dbReference>
<protein>
    <recommendedName>
        <fullName evidence="8">C2H2-type domain-containing protein</fullName>
    </recommendedName>
</protein>
<evidence type="ECO:0000256" key="3">
    <source>
        <dbReference type="ARBA" id="ARBA00022771"/>
    </source>
</evidence>
<sequence>MSFLTLNLPENGFDSSSSSALSPDLNNPEQQRVFSCKYCRRKFYSSQALGGHQNAHRTERNFAKRNSELISPAVRPHAAGYMMMIQPTSKSGSSGPSHRTHVQPPVMMGRGLDYSYKGESAEEDSSHLDLSLRL</sequence>
<dbReference type="InterPro" id="IPR036236">
    <property type="entry name" value="Znf_C2H2_sf"/>
</dbReference>
<proteinExistence type="predicted"/>
<reference evidence="9 11" key="1">
    <citation type="submission" date="2024-04" db="EMBL/GenBank/DDBJ databases">
        <title>The reference genome of an endangered Asteraceae, Deinandra increscens subsp. villosa, native to the Central Coast of California.</title>
        <authorList>
            <person name="Guilliams M."/>
            <person name="Hasenstab-Lehman K."/>
            <person name="Meyer R."/>
            <person name="Mcevoy S."/>
        </authorList>
    </citation>
    <scope>NUCLEOTIDE SEQUENCE [LARGE SCALE GENOMIC DNA]</scope>
    <source>
        <tissue evidence="9">Leaf</tissue>
    </source>
</reference>
<comment type="caution">
    <text evidence="9">The sequence shown here is derived from an EMBL/GenBank/DDBJ whole genome shotgun (WGS) entry which is preliminary data.</text>
</comment>
<feature type="domain" description="C2H2-type" evidence="8">
    <location>
        <begin position="34"/>
        <end position="61"/>
    </location>
</feature>
<dbReference type="SUPFAM" id="SSF57667">
    <property type="entry name" value="beta-beta-alpha zinc fingers"/>
    <property type="match status" value="1"/>
</dbReference>
<feature type="compositionally biased region" description="Low complexity" evidence="7">
    <location>
        <begin position="14"/>
        <end position="27"/>
    </location>
</feature>
<comment type="subcellular location">
    <subcellularLocation>
        <location evidence="1">Nucleus</location>
    </subcellularLocation>
</comment>
<dbReference type="AlphaFoldDB" id="A0AAP0GHF9"/>
<dbReference type="PANTHER" id="PTHR47287">
    <property type="entry name" value="C2H2 AND C2HC ZINC FINGERS SUPERFAMILY PROTEIN"/>
    <property type="match status" value="1"/>
</dbReference>
<keyword evidence="3 6" id="KW-0863">Zinc-finger</keyword>
<dbReference type="Gene3D" id="3.30.160.60">
    <property type="entry name" value="Classic Zinc Finger"/>
    <property type="match status" value="1"/>
</dbReference>
<evidence type="ECO:0000313" key="9">
    <source>
        <dbReference type="EMBL" id="KAK9048717.1"/>
    </source>
</evidence>
<dbReference type="InterPro" id="IPR044246">
    <property type="entry name" value="ZFP3-like"/>
</dbReference>
<dbReference type="Proteomes" id="UP001408789">
    <property type="component" value="Unassembled WGS sequence"/>
</dbReference>
<keyword evidence="2" id="KW-0479">Metal-binding</keyword>
<name>A0AAP0GHF9_9ASTR</name>
<dbReference type="GO" id="GO:0008270">
    <property type="term" value="F:zinc ion binding"/>
    <property type="evidence" value="ECO:0007669"/>
    <property type="project" value="UniProtKB-KW"/>
</dbReference>
<keyword evidence="5" id="KW-0539">Nucleus</keyword>
<evidence type="ECO:0000256" key="1">
    <source>
        <dbReference type="ARBA" id="ARBA00004123"/>
    </source>
</evidence>
<dbReference type="EMBL" id="JBCNJP010010498">
    <property type="protein sequence ID" value="KAK9048717.1"/>
    <property type="molecule type" value="Genomic_DNA"/>
</dbReference>
<evidence type="ECO:0000256" key="7">
    <source>
        <dbReference type="SAM" id="MobiDB-lite"/>
    </source>
</evidence>
<dbReference type="PANTHER" id="PTHR47287:SF15">
    <property type="entry name" value="ZINC FINGER PROTEIN 3-LIKE"/>
    <property type="match status" value="1"/>
</dbReference>
<dbReference type="InterPro" id="IPR013087">
    <property type="entry name" value="Znf_C2H2_type"/>
</dbReference>
<feature type="region of interest" description="Disordered" evidence="7">
    <location>
        <begin position="1"/>
        <end position="27"/>
    </location>
</feature>
<evidence type="ECO:0000256" key="6">
    <source>
        <dbReference type="PROSITE-ProRule" id="PRU00042"/>
    </source>
</evidence>
<evidence type="ECO:0000313" key="11">
    <source>
        <dbReference type="Proteomes" id="UP001408789"/>
    </source>
</evidence>
<keyword evidence="4" id="KW-0862">Zinc</keyword>
<feature type="region of interest" description="Disordered" evidence="7">
    <location>
        <begin position="86"/>
        <end position="120"/>
    </location>
</feature>
<organism evidence="9 11">
    <name type="scientific">Deinandra increscens subsp. villosa</name>
    <dbReference type="NCBI Taxonomy" id="3103831"/>
    <lineage>
        <taxon>Eukaryota</taxon>
        <taxon>Viridiplantae</taxon>
        <taxon>Streptophyta</taxon>
        <taxon>Embryophyta</taxon>
        <taxon>Tracheophyta</taxon>
        <taxon>Spermatophyta</taxon>
        <taxon>Magnoliopsida</taxon>
        <taxon>eudicotyledons</taxon>
        <taxon>Gunneridae</taxon>
        <taxon>Pentapetalae</taxon>
        <taxon>asterids</taxon>
        <taxon>campanulids</taxon>
        <taxon>Asterales</taxon>
        <taxon>Asteraceae</taxon>
        <taxon>Asteroideae</taxon>
        <taxon>Heliantheae alliance</taxon>
        <taxon>Madieae</taxon>
        <taxon>Madiinae</taxon>
        <taxon>Deinandra</taxon>
    </lineage>
</organism>
<dbReference type="GO" id="GO:0009788">
    <property type="term" value="P:negative regulation of abscisic acid-activated signaling pathway"/>
    <property type="evidence" value="ECO:0007669"/>
    <property type="project" value="InterPro"/>
</dbReference>
<evidence type="ECO:0000313" key="10">
    <source>
        <dbReference type="EMBL" id="KAK9078872.1"/>
    </source>
</evidence>
<dbReference type="GO" id="GO:0005634">
    <property type="term" value="C:nucleus"/>
    <property type="evidence" value="ECO:0007669"/>
    <property type="project" value="UniProtKB-SubCell"/>
</dbReference>
<keyword evidence="11" id="KW-1185">Reference proteome</keyword>
<evidence type="ECO:0000259" key="8">
    <source>
        <dbReference type="PROSITE" id="PS50157"/>
    </source>
</evidence>
<feature type="compositionally biased region" description="Polar residues" evidence="7">
    <location>
        <begin position="86"/>
        <end position="97"/>
    </location>
</feature>